<dbReference type="Proteomes" id="UP000765509">
    <property type="component" value="Unassembled WGS sequence"/>
</dbReference>
<name>A0A9Q3H2H9_9BASI</name>
<feature type="domain" description="Reverse transcriptase" evidence="1">
    <location>
        <begin position="1"/>
        <end position="72"/>
    </location>
</feature>
<dbReference type="SUPFAM" id="SSF56672">
    <property type="entry name" value="DNA/RNA polymerases"/>
    <property type="match status" value="1"/>
</dbReference>
<sequence>MPFGIKNALAQFQRMMDTRILEEILEGWMVVYIDEIIIYSEKWEDHVHYIDIFLGECTPINLKISLNYWNIGQKELLELGNKVARISLPIDHNKVEEALQKPVRKNYKEIQSLLGFSRYYRNQIKNVSQITSSLYKICSEDLFLEITRKGGMHIRGLNMNSPMHLS</sequence>
<reference evidence="2" key="1">
    <citation type="submission" date="2021-03" db="EMBL/GenBank/DDBJ databases">
        <title>Draft genome sequence of rust myrtle Austropuccinia psidii MF-1, a brazilian biotype.</title>
        <authorList>
            <person name="Quecine M.C."/>
            <person name="Pachon D.M.R."/>
            <person name="Bonatelli M.L."/>
            <person name="Correr F.H."/>
            <person name="Franceschini L.M."/>
            <person name="Leite T.F."/>
            <person name="Margarido G.R.A."/>
            <person name="Almeida C.A."/>
            <person name="Ferrarezi J.A."/>
            <person name="Labate C.A."/>
        </authorList>
    </citation>
    <scope>NUCLEOTIDE SEQUENCE</scope>
    <source>
        <strain evidence="2">MF-1</strain>
    </source>
</reference>
<proteinExistence type="predicted"/>
<protein>
    <recommendedName>
        <fullName evidence="1">Reverse transcriptase domain-containing protein</fullName>
    </recommendedName>
</protein>
<keyword evidence="3" id="KW-1185">Reference proteome</keyword>
<dbReference type="EMBL" id="AVOT02009208">
    <property type="protein sequence ID" value="MBW0487599.1"/>
    <property type="molecule type" value="Genomic_DNA"/>
</dbReference>
<dbReference type="Gene3D" id="3.30.70.270">
    <property type="match status" value="2"/>
</dbReference>
<comment type="caution">
    <text evidence="2">The sequence shown here is derived from an EMBL/GenBank/DDBJ whole genome shotgun (WGS) entry which is preliminary data.</text>
</comment>
<dbReference type="PANTHER" id="PTHR33064:SF37">
    <property type="entry name" value="RIBONUCLEASE H"/>
    <property type="match status" value="1"/>
</dbReference>
<dbReference type="InterPro" id="IPR043502">
    <property type="entry name" value="DNA/RNA_pol_sf"/>
</dbReference>
<dbReference type="InterPro" id="IPR043128">
    <property type="entry name" value="Rev_trsase/Diguanyl_cyclase"/>
</dbReference>
<dbReference type="PANTHER" id="PTHR33064">
    <property type="entry name" value="POL PROTEIN"/>
    <property type="match status" value="1"/>
</dbReference>
<organism evidence="2 3">
    <name type="scientific">Austropuccinia psidii MF-1</name>
    <dbReference type="NCBI Taxonomy" id="1389203"/>
    <lineage>
        <taxon>Eukaryota</taxon>
        <taxon>Fungi</taxon>
        <taxon>Dikarya</taxon>
        <taxon>Basidiomycota</taxon>
        <taxon>Pucciniomycotina</taxon>
        <taxon>Pucciniomycetes</taxon>
        <taxon>Pucciniales</taxon>
        <taxon>Sphaerophragmiaceae</taxon>
        <taxon>Austropuccinia</taxon>
    </lineage>
</organism>
<evidence type="ECO:0000259" key="1">
    <source>
        <dbReference type="Pfam" id="PF00078"/>
    </source>
</evidence>
<dbReference type="OrthoDB" id="1750432at2759"/>
<dbReference type="AlphaFoldDB" id="A0A9Q3H2H9"/>
<dbReference type="InterPro" id="IPR000477">
    <property type="entry name" value="RT_dom"/>
</dbReference>
<accession>A0A9Q3H2H9</accession>
<evidence type="ECO:0000313" key="3">
    <source>
        <dbReference type="Proteomes" id="UP000765509"/>
    </source>
</evidence>
<evidence type="ECO:0000313" key="2">
    <source>
        <dbReference type="EMBL" id="MBW0487599.1"/>
    </source>
</evidence>
<dbReference type="InterPro" id="IPR051320">
    <property type="entry name" value="Viral_Replic_Matur_Polypro"/>
</dbReference>
<gene>
    <name evidence="2" type="ORF">O181_027314</name>
</gene>
<dbReference type="Pfam" id="PF00078">
    <property type="entry name" value="RVT_1"/>
    <property type="match status" value="1"/>
</dbReference>